<comment type="caution">
    <text evidence="1">The sequence shown here is derived from an EMBL/GenBank/DDBJ whole genome shotgun (WGS) entry which is preliminary data.</text>
</comment>
<evidence type="ECO:0000313" key="2">
    <source>
        <dbReference type="Proteomes" id="UP000295500"/>
    </source>
</evidence>
<reference evidence="1 2" key="1">
    <citation type="submission" date="2019-03" db="EMBL/GenBank/DDBJ databases">
        <title>Genomic Encyclopedia of Type Strains, Phase IV (KMG-IV): sequencing the most valuable type-strain genomes for metagenomic binning, comparative biology and taxonomic classification.</title>
        <authorList>
            <person name="Goeker M."/>
        </authorList>
    </citation>
    <scope>NUCLEOTIDE SEQUENCE [LARGE SCALE GENOMIC DNA]</scope>
    <source>
        <strain evidence="1 2">DSM 28287</strain>
    </source>
</reference>
<name>A0A4R6Q8Z6_9FIRM</name>
<dbReference type="EMBL" id="SNXO01000006">
    <property type="protein sequence ID" value="TDP58537.1"/>
    <property type="molecule type" value="Genomic_DNA"/>
</dbReference>
<dbReference type="InterPro" id="IPR023378">
    <property type="entry name" value="YheA/YmcA-like_dom_sf"/>
</dbReference>
<dbReference type="Gene3D" id="1.20.1500.10">
    <property type="entry name" value="YheA/YmcA-like"/>
    <property type="match status" value="1"/>
</dbReference>
<accession>A0A4R6Q8Z6</accession>
<organism evidence="1 2">
    <name type="scientific">Aminicella lysinilytica</name>
    <dbReference type="NCBI Taxonomy" id="433323"/>
    <lineage>
        <taxon>Bacteria</taxon>
        <taxon>Bacillati</taxon>
        <taxon>Bacillota</taxon>
        <taxon>Clostridia</taxon>
        <taxon>Peptostreptococcales</taxon>
        <taxon>Anaerovoracaceae</taxon>
        <taxon>Aminicella</taxon>
    </lineage>
</organism>
<dbReference type="Proteomes" id="UP000295500">
    <property type="component" value="Unassembled WGS sequence"/>
</dbReference>
<gene>
    <name evidence="1" type="ORF">EV211_10646</name>
</gene>
<dbReference type="RefSeq" id="WP_133527887.1">
    <property type="nucleotide sequence ID" value="NZ_CALCQM010000059.1"/>
</dbReference>
<proteinExistence type="predicted"/>
<dbReference type="InterPro" id="IPR010368">
    <property type="entry name" value="Com_YlbF"/>
</dbReference>
<dbReference type="SUPFAM" id="SSF158622">
    <property type="entry name" value="YheA/YmcA-like"/>
    <property type="match status" value="1"/>
</dbReference>
<sequence>MNVYEQAHGLAQSIRESEEYKQYQALKVKIDQNPEISSMIKDFERKNMEQQTKQMMGEEMPQDMAQQVQDLYSILMKDPSAAEYLQAEMRFSLMMSDVYKVLAEAVGLGNE</sequence>
<dbReference type="AlphaFoldDB" id="A0A4R6Q8Z6"/>
<protein>
    <submittedName>
        <fullName evidence="1">Cell fate (Sporulation/competence/biofilm development) regulator YlbF (YheA/YmcA/DUF963 family)</fullName>
    </submittedName>
</protein>
<evidence type="ECO:0000313" key="1">
    <source>
        <dbReference type="EMBL" id="TDP58537.1"/>
    </source>
</evidence>
<dbReference type="OrthoDB" id="9811402at2"/>
<dbReference type="Pfam" id="PF06133">
    <property type="entry name" value="Com_YlbF"/>
    <property type="match status" value="1"/>
</dbReference>
<keyword evidence="2" id="KW-1185">Reference proteome</keyword>